<dbReference type="RefSeq" id="WP_425347308.1">
    <property type="nucleotide sequence ID" value="NZ_JBGUBD010000020.1"/>
</dbReference>
<proteinExistence type="predicted"/>
<dbReference type="EMBL" id="JBGUBD010000020">
    <property type="protein sequence ID" value="MFA9480387.1"/>
    <property type="molecule type" value="Genomic_DNA"/>
</dbReference>
<comment type="caution">
    <text evidence="1">The sequence shown here is derived from an EMBL/GenBank/DDBJ whole genome shotgun (WGS) entry which is preliminary data.</text>
</comment>
<name>A0ABV4UBM0_9BACT</name>
<organism evidence="1 2">
    <name type="scientific">Natronomicrosphaera hydrolytica</name>
    <dbReference type="NCBI Taxonomy" id="3242702"/>
    <lineage>
        <taxon>Bacteria</taxon>
        <taxon>Pseudomonadati</taxon>
        <taxon>Planctomycetota</taxon>
        <taxon>Phycisphaerae</taxon>
        <taxon>Phycisphaerales</taxon>
        <taxon>Phycisphaeraceae</taxon>
        <taxon>Natronomicrosphaera</taxon>
    </lineage>
</organism>
<keyword evidence="2" id="KW-1185">Reference proteome</keyword>
<protein>
    <recommendedName>
        <fullName evidence="3">Immunity protein 49 of polymorphic toxin system</fullName>
    </recommendedName>
</protein>
<evidence type="ECO:0000313" key="1">
    <source>
        <dbReference type="EMBL" id="MFA9480387.1"/>
    </source>
</evidence>
<evidence type="ECO:0008006" key="3">
    <source>
        <dbReference type="Google" id="ProtNLM"/>
    </source>
</evidence>
<accession>A0ABV4UBM0</accession>
<dbReference type="Proteomes" id="UP001575105">
    <property type="component" value="Unassembled WGS sequence"/>
</dbReference>
<gene>
    <name evidence="1" type="ORF">ACERK3_19115</name>
</gene>
<sequence length="234" mass="26803">MSDAIPDTPTFEEWVHYCFTQGYRDFHEDFKGSDHDACAERETRFLGFDSSVLADYIVRLFGNSDSLADGYTDDQIADGVWFIFGVASSYFHVVRDKVDKPMQVACIKSVESLYLRLFDRICCKRGSDPDGDYINTLKVDIAVHMIWDMDCIEGAVMFKDQYPHLVQPGLMVLENIALKSRTSTCMMSALHGLGHIQHYHPQACKRIIDRFLKMRKAPDWVREYAVQACTGQVM</sequence>
<evidence type="ECO:0000313" key="2">
    <source>
        <dbReference type="Proteomes" id="UP001575105"/>
    </source>
</evidence>
<reference evidence="1 2" key="1">
    <citation type="submission" date="2024-08" db="EMBL/GenBank/DDBJ databases">
        <title>Whole-genome sequencing of halo(alkali)philic microorganisms from hypersaline lakes.</title>
        <authorList>
            <person name="Sorokin D.Y."/>
            <person name="Merkel A.Y."/>
            <person name="Messina E."/>
            <person name="Yakimov M."/>
        </authorList>
    </citation>
    <scope>NUCLEOTIDE SEQUENCE [LARGE SCALE GENOMIC DNA]</scope>
    <source>
        <strain evidence="1 2">AB-hyl4</strain>
    </source>
</reference>